<proteinExistence type="predicted"/>
<protein>
    <submittedName>
        <fullName evidence="4">7249_t:CDS:1</fullName>
    </submittedName>
</protein>
<evidence type="ECO:0000259" key="3">
    <source>
        <dbReference type="SMART" id="SM01293"/>
    </source>
</evidence>
<dbReference type="EMBL" id="CAJVPV010003355">
    <property type="protein sequence ID" value="CAG8549971.1"/>
    <property type="molecule type" value="Genomic_DNA"/>
</dbReference>
<dbReference type="Pfam" id="PF07923">
    <property type="entry name" value="N1221"/>
    <property type="match status" value="1"/>
</dbReference>
<dbReference type="Pfam" id="PF11882">
    <property type="entry name" value="DUF3402"/>
    <property type="match status" value="1"/>
</dbReference>
<accession>A0A9N9AYV9</accession>
<evidence type="ECO:0000256" key="1">
    <source>
        <dbReference type="SAM" id="MobiDB-lite"/>
    </source>
</evidence>
<dbReference type="PANTHER" id="PTHR13239">
    <property type="entry name" value="PROTEIN REQUIRED FOR HYPHAL ANASTOMOSIS HAM-2"/>
    <property type="match status" value="1"/>
</dbReference>
<dbReference type="OrthoDB" id="18234at2759"/>
<dbReference type="PANTHER" id="PTHR13239:SF4">
    <property type="entry name" value="AT25231P"/>
    <property type="match status" value="1"/>
</dbReference>
<evidence type="ECO:0000313" key="5">
    <source>
        <dbReference type="Proteomes" id="UP000789342"/>
    </source>
</evidence>
<sequence length="1007" mass="115621">MSEMNETIDSLKEQLSDEALNDSLTLGQLKRIVKQFPNKQKADSDSLSNEIDEFYSYAEIAECQENKKIFEEGFGESWTNSTNSERKVYVEYLLETLELKDPGKRFSSAKKLLYIAQGQICEIKFMGDRFSLSMPKHFMDIMHESFIILTMIANSGTFGELKTQEKHLEWVIENNKLLRKCGALLSYAQALKLACCAHDHYSRLDGNLERQAYIDDTNIEIGFYLTLLYMLVEVHRGDESFGAELADLNPPLTVFLFDVVASLREKEKNAKGYPVKKLLLLLWKVILASFGGLNEIRKQREAVREINGLPPIQGKGLMLKSTPTDYQTFLTEVTHKYPTYVPPPCPVIAMSSIPINSFFNNNPNGNESSQQNPSNNGSSAPTPKSRKQQFQTNQRQPFIFPFSESTPSVPKSIEEAGDLYLNFMYVNLGTLQCWKEREELKKSLVNGDINGAGYKGNFFMPDTTKEILSGDYRKQDKVKIKEIEKLERVEILYVSLNLRSIFPHLPNIVIVLLKLLLATVPSNTSNIKGNENDNISKDGTSANNAPNGNTIEEVDIKRHREITSKAVSAILLLMLKHFKLNHVLKFEYLSQLLVDANCLLLIFKILSLQDVSVTIKAKNEMEDLNFFRYCTTINNDNAIEAENSLNNLEHNSSSDTSMQPKDESSKGKQRSHPNNNLNEDSDYCWRNFFAAINFLRVLQKLIKKKTHRTLSLVRCKSSAILKKILKVSHPLLELYALKVLKNQIPFIGRKWKQSNMKVITSIYLNCRPDLRDEWIASADADAEVEDAVATEPILYGFQWQPQEQSLRELTKFYNERNYFSPNNGQLSAFDNRNIPDIFPPHYTKPLNHINSAYMTDDIMLDQSFIENWEQWLQEEVYGFSAIKPQLNVIDEYYNDDLINAFQNGDGSEWDTPLTSYTDEKDPFSLINWNNASPSELSEFEQKMKFNENSVRYKSNFVEQIFDAETHIDPDLKEVDTNYCWPDEMLDRIAPEEVMIYQPTPYQSDDES</sequence>
<feature type="region of interest" description="Disordered" evidence="1">
    <location>
        <begin position="359"/>
        <end position="392"/>
    </location>
</feature>
<reference evidence="4" key="1">
    <citation type="submission" date="2021-06" db="EMBL/GenBank/DDBJ databases">
        <authorList>
            <person name="Kallberg Y."/>
            <person name="Tangrot J."/>
            <person name="Rosling A."/>
        </authorList>
    </citation>
    <scope>NUCLEOTIDE SEQUENCE</scope>
    <source>
        <strain evidence="4">CL551</strain>
    </source>
</reference>
<evidence type="ECO:0000259" key="2">
    <source>
        <dbReference type="SMART" id="SM01292"/>
    </source>
</evidence>
<dbReference type="InterPro" id="IPR012486">
    <property type="entry name" value="Far11/STRP_N"/>
</dbReference>
<feature type="domain" description="Far11/STRP N-terminal" evidence="2">
    <location>
        <begin position="36"/>
        <end position="353"/>
    </location>
</feature>
<evidence type="ECO:0000313" key="4">
    <source>
        <dbReference type="EMBL" id="CAG8549971.1"/>
    </source>
</evidence>
<feature type="region of interest" description="Disordered" evidence="1">
    <location>
        <begin position="528"/>
        <end position="550"/>
    </location>
</feature>
<feature type="compositionally biased region" description="Low complexity" evidence="1">
    <location>
        <begin position="359"/>
        <end position="379"/>
    </location>
</feature>
<organism evidence="4 5">
    <name type="scientific">Acaulospora morrowiae</name>
    <dbReference type="NCBI Taxonomy" id="94023"/>
    <lineage>
        <taxon>Eukaryota</taxon>
        <taxon>Fungi</taxon>
        <taxon>Fungi incertae sedis</taxon>
        <taxon>Mucoromycota</taxon>
        <taxon>Glomeromycotina</taxon>
        <taxon>Glomeromycetes</taxon>
        <taxon>Diversisporales</taxon>
        <taxon>Acaulosporaceae</taxon>
        <taxon>Acaulospora</taxon>
    </lineage>
</organism>
<name>A0A9N9AYV9_9GLOM</name>
<feature type="region of interest" description="Disordered" evidence="1">
    <location>
        <begin position="649"/>
        <end position="676"/>
    </location>
</feature>
<feature type="compositionally biased region" description="Polar residues" evidence="1">
    <location>
        <begin position="537"/>
        <end position="550"/>
    </location>
</feature>
<comment type="caution">
    <text evidence="4">The sequence shown here is derived from an EMBL/GenBank/DDBJ whole genome shotgun (WGS) entry which is preliminary data.</text>
</comment>
<dbReference type="InterPro" id="IPR021819">
    <property type="entry name" value="Far11/STRP_C"/>
</dbReference>
<gene>
    <name evidence="4" type="ORF">AMORRO_LOCUS5528</name>
</gene>
<keyword evidence="5" id="KW-1185">Reference proteome</keyword>
<dbReference type="SMART" id="SM01292">
    <property type="entry name" value="N1221"/>
    <property type="match status" value="1"/>
</dbReference>
<dbReference type="GO" id="GO:0007010">
    <property type="term" value="P:cytoskeleton organization"/>
    <property type="evidence" value="ECO:0007669"/>
    <property type="project" value="TreeGrafter"/>
</dbReference>
<dbReference type="AlphaFoldDB" id="A0A9N9AYV9"/>
<dbReference type="SMART" id="SM01293">
    <property type="entry name" value="DUF3402"/>
    <property type="match status" value="1"/>
</dbReference>
<dbReference type="GO" id="GO:0005829">
    <property type="term" value="C:cytosol"/>
    <property type="evidence" value="ECO:0007669"/>
    <property type="project" value="TreeGrafter"/>
</dbReference>
<feature type="domain" description="Far11/STRP C-terminal" evidence="3">
    <location>
        <begin position="410"/>
        <end position="868"/>
    </location>
</feature>
<dbReference type="InterPro" id="IPR040185">
    <property type="entry name" value="Far11/STRP"/>
</dbReference>
<dbReference type="Proteomes" id="UP000789342">
    <property type="component" value="Unassembled WGS sequence"/>
</dbReference>